<evidence type="ECO:0000313" key="4">
    <source>
        <dbReference type="Proteomes" id="UP000016922"/>
    </source>
</evidence>
<dbReference type="Proteomes" id="UP000016922">
    <property type="component" value="Unassembled WGS sequence"/>
</dbReference>
<feature type="signal peptide" evidence="1">
    <location>
        <begin position="1"/>
        <end position="16"/>
    </location>
</feature>
<keyword evidence="4" id="KW-1185">Reference proteome</keyword>
<accession>S3DM46</accession>
<dbReference type="KEGG" id="glz:GLAREA_06158"/>
<dbReference type="Pfam" id="PF08881">
    <property type="entry name" value="CVNH"/>
    <property type="match status" value="1"/>
</dbReference>
<evidence type="ECO:0000259" key="2">
    <source>
        <dbReference type="Pfam" id="PF08881"/>
    </source>
</evidence>
<keyword evidence="1" id="KW-0732">Signal</keyword>
<feature type="domain" description="Cyanovirin-N" evidence="2">
    <location>
        <begin position="21"/>
        <end position="132"/>
    </location>
</feature>
<gene>
    <name evidence="3" type="ORF">GLAREA_06158</name>
</gene>
<proteinExistence type="predicted"/>
<protein>
    <submittedName>
        <fullName evidence="3">Cyanovirin-N</fullName>
    </submittedName>
</protein>
<dbReference type="RefSeq" id="XP_008079763.1">
    <property type="nucleotide sequence ID" value="XM_008081572.1"/>
</dbReference>
<reference evidence="3 4" key="1">
    <citation type="journal article" date="2013" name="BMC Genomics">
        <title>Genomics-driven discovery of the pneumocandin biosynthetic gene cluster in the fungus Glarea lozoyensis.</title>
        <authorList>
            <person name="Chen L."/>
            <person name="Yue Q."/>
            <person name="Zhang X."/>
            <person name="Xiang M."/>
            <person name="Wang C."/>
            <person name="Li S."/>
            <person name="Che Y."/>
            <person name="Ortiz-Lopez F.J."/>
            <person name="Bills G.F."/>
            <person name="Liu X."/>
            <person name="An Z."/>
        </authorList>
    </citation>
    <scope>NUCLEOTIDE SEQUENCE [LARGE SCALE GENOMIC DNA]</scope>
    <source>
        <strain evidence="4">ATCC 20868 / MF5171</strain>
    </source>
</reference>
<dbReference type="InterPro" id="IPR011058">
    <property type="entry name" value="Cyanovirin-N"/>
</dbReference>
<dbReference type="SUPFAM" id="SSF51322">
    <property type="entry name" value="Cyanovirin-N"/>
    <property type="match status" value="1"/>
</dbReference>
<organism evidence="3 4">
    <name type="scientific">Glarea lozoyensis (strain ATCC 20868 / MF5171)</name>
    <dbReference type="NCBI Taxonomy" id="1116229"/>
    <lineage>
        <taxon>Eukaryota</taxon>
        <taxon>Fungi</taxon>
        <taxon>Dikarya</taxon>
        <taxon>Ascomycota</taxon>
        <taxon>Pezizomycotina</taxon>
        <taxon>Leotiomycetes</taxon>
        <taxon>Helotiales</taxon>
        <taxon>Helotiaceae</taxon>
        <taxon>Glarea</taxon>
    </lineage>
</organism>
<feature type="chain" id="PRO_5004508481" evidence="1">
    <location>
        <begin position="17"/>
        <end position="140"/>
    </location>
</feature>
<dbReference type="AlphaFoldDB" id="S3DM46"/>
<dbReference type="Gene3D" id="2.30.60.10">
    <property type="entry name" value="Cyanovirin-N"/>
    <property type="match status" value="1"/>
</dbReference>
<sequence>MHSLLVLASLLTLTSAAQEYFSETCKDVLLGASTGILTATCNDKQQKPKAAALDLNKIIGVQTDPLSLIFTNPYNGPKPGFTPFCSGCVLTKKPHPIYGGPVTWMNCRCGSPSVTLESNLDENIGNDDGVLKSLFSDYKG</sequence>
<dbReference type="HOGENOM" id="CLU_1835355_0_0_1"/>
<dbReference type="InterPro" id="IPR036673">
    <property type="entry name" value="Cyanovirin-N_sf"/>
</dbReference>
<dbReference type="GeneID" id="19465212"/>
<name>S3DM46_GLAL2</name>
<evidence type="ECO:0000256" key="1">
    <source>
        <dbReference type="SAM" id="SignalP"/>
    </source>
</evidence>
<dbReference type="EMBL" id="KE145358">
    <property type="protein sequence ID" value="EPE33146.1"/>
    <property type="molecule type" value="Genomic_DNA"/>
</dbReference>
<evidence type="ECO:0000313" key="3">
    <source>
        <dbReference type="EMBL" id="EPE33146.1"/>
    </source>
</evidence>